<dbReference type="InterPro" id="IPR050855">
    <property type="entry name" value="NDM-1-like"/>
</dbReference>
<evidence type="ECO:0000313" key="3">
    <source>
        <dbReference type="Proteomes" id="UP000006637"/>
    </source>
</evidence>
<dbReference type="AlphaFoldDB" id="Q1AS02"/>
<dbReference type="PANTHER" id="PTHR42951:SF17">
    <property type="entry name" value="METALLO-BETA-LACTAMASE DOMAIN-CONTAINING PROTEIN"/>
    <property type="match status" value="1"/>
</dbReference>
<proteinExistence type="predicted"/>
<dbReference type="STRING" id="266117.Rxyl_2916"/>
<dbReference type="EMBL" id="CP000386">
    <property type="protein sequence ID" value="ABG05826.1"/>
    <property type="molecule type" value="Genomic_DNA"/>
</dbReference>
<dbReference type="OrthoDB" id="2971563at2"/>
<sequence length="239" mass="25654">MSLPAHGMAERLAPGVYRVDALRLRNAVNVLLLEGEGGWTLVDTGVASSVPRIGAVLSALGPGLEGLRRVFLTHQHTDHTGGLKGILERAPEAEVWAPEHEADVISGRRGYDPQSGRLLRLMSRKARPPGVRVDRVLRAGEAVEGFRLIATPGHTPGHVSMLRDADGLLFTADAFGCMPRRLRVGVRRAFCTDPPAARRSAQRLLQEDFAAAVMSHGPVLRGAEARERLAGALAGCDYA</sequence>
<dbReference type="KEGG" id="rxy:Rxyl_2916"/>
<dbReference type="HOGENOM" id="CLU_030571_2_4_11"/>
<dbReference type="PANTHER" id="PTHR42951">
    <property type="entry name" value="METALLO-BETA-LACTAMASE DOMAIN-CONTAINING"/>
    <property type="match status" value="1"/>
</dbReference>
<dbReference type="Gene3D" id="3.60.15.10">
    <property type="entry name" value="Ribonuclease Z/Hydroxyacylglutathione hydrolase-like"/>
    <property type="match status" value="1"/>
</dbReference>
<dbReference type="InterPro" id="IPR001279">
    <property type="entry name" value="Metallo-B-lactamas"/>
</dbReference>
<protein>
    <submittedName>
        <fullName evidence="2">Beta-lactamase-like protein</fullName>
    </submittedName>
</protein>
<dbReference type="SUPFAM" id="SSF56281">
    <property type="entry name" value="Metallo-hydrolase/oxidoreductase"/>
    <property type="match status" value="1"/>
</dbReference>
<name>Q1AS02_RUBXD</name>
<dbReference type="Proteomes" id="UP000006637">
    <property type="component" value="Chromosome"/>
</dbReference>
<accession>Q1AS02</accession>
<dbReference type="RefSeq" id="WP_011565835.1">
    <property type="nucleotide sequence ID" value="NC_008148.1"/>
</dbReference>
<dbReference type="eggNOG" id="COG0491">
    <property type="taxonomic scope" value="Bacteria"/>
</dbReference>
<dbReference type="SMART" id="SM00849">
    <property type="entry name" value="Lactamase_B"/>
    <property type="match status" value="1"/>
</dbReference>
<dbReference type="PhylomeDB" id="Q1AS02"/>
<evidence type="ECO:0000259" key="1">
    <source>
        <dbReference type="SMART" id="SM00849"/>
    </source>
</evidence>
<dbReference type="CDD" id="cd07721">
    <property type="entry name" value="yflN-like_MBL-fold"/>
    <property type="match status" value="1"/>
</dbReference>
<feature type="domain" description="Metallo-beta-lactamase" evidence="1">
    <location>
        <begin position="27"/>
        <end position="216"/>
    </location>
</feature>
<evidence type="ECO:0000313" key="2">
    <source>
        <dbReference type="EMBL" id="ABG05826.1"/>
    </source>
</evidence>
<dbReference type="Pfam" id="PF00753">
    <property type="entry name" value="Lactamase_B"/>
    <property type="match status" value="1"/>
</dbReference>
<organism evidence="2 3">
    <name type="scientific">Rubrobacter xylanophilus (strain DSM 9941 / JCM 11954 / NBRC 16129 / PRD-1)</name>
    <dbReference type="NCBI Taxonomy" id="266117"/>
    <lineage>
        <taxon>Bacteria</taxon>
        <taxon>Bacillati</taxon>
        <taxon>Actinomycetota</taxon>
        <taxon>Rubrobacteria</taxon>
        <taxon>Rubrobacterales</taxon>
        <taxon>Rubrobacteraceae</taxon>
        <taxon>Rubrobacter</taxon>
    </lineage>
</organism>
<keyword evidence="3" id="KW-1185">Reference proteome</keyword>
<gene>
    <name evidence="2" type="ordered locus">Rxyl_2916</name>
</gene>
<dbReference type="InterPro" id="IPR036866">
    <property type="entry name" value="RibonucZ/Hydroxyglut_hydro"/>
</dbReference>
<reference evidence="2 3" key="1">
    <citation type="submission" date="2006-06" db="EMBL/GenBank/DDBJ databases">
        <title>Complete sequence of Rubrobacter xylanophilus DSM 9941.</title>
        <authorList>
            <consortium name="US DOE Joint Genome Institute"/>
            <person name="Copeland A."/>
            <person name="Lucas S."/>
            <person name="Lapidus A."/>
            <person name="Barry K."/>
            <person name="Detter J.C."/>
            <person name="Glavina del Rio T."/>
            <person name="Hammon N."/>
            <person name="Israni S."/>
            <person name="Dalin E."/>
            <person name="Tice H."/>
            <person name="Pitluck S."/>
            <person name="Munk A.C."/>
            <person name="Brettin T."/>
            <person name="Bruce D."/>
            <person name="Han C."/>
            <person name="Tapia R."/>
            <person name="Gilna P."/>
            <person name="Schmutz J."/>
            <person name="Larimer F."/>
            <person name="Land M."/>
            <person name="Hauser L."/>
            <person name="Kyrpides N."/>
            <person name="Lykidis A."/>
            <person name="da Costa M.S."/>
            <person name="Rainey F.A."/>
            <person name="Empadinhas N."/>
            <person name="Jolivet E."/>
            <person name="Battista J.R."/>
            <person name="Richardson P."/>
        </authorList>
    </citation>
    <scope>NUCLEOTIDE SEQUENCE [LARGE SCALE GENOMIC DNA]</scope>
    <source>
        <strain evidence="3">DSM 9941 / NBRC 16129 / PRD-1</strain>
    </source>
</reference>